<evidence type="ECO:0000256" key="4">
    <source>
        <dbReference type="ARBA" id="ARBA00022670"/>
    </source>
</evidence>
<evidence type="ECO:0000256" key="5">
    <source>
        <dbReference type="ARBA" id="ARBA00022801"/>
    </source>
</evidence>
<evidence type="ECO:0000256" key="3">
    <source>
        <dbReference type="ARBA" id="ARBA00022525"/>
    </source>
</evidence>
<sequence length="1011" mass="107269">MKLSRKRKNYSWLVCFALILSLLTPFSAHAANDIYNATPLKSGQSISSAIAAGQPVWFKLDPSSDVGKNSHITVTAEGDSDPYITVYPDINSAIANSTYSEYNQQYNSVNFPIAWKGPYYIKIEADYDGTFTVGGQPTYKEPEEIGGACMIEASVENDTSTSGLLATMRSVRDSLLEKTSLGKELNAFYYNVSKAMVMDVLADKSFRNEISSSLKELKPLISEMDKISQGHASSYKVTDKDFDTMVNLKNNVLEKAPKNLAQSINQYWNVLNLNNIKGKSLDSFLMENKLISDSKDYLPNEIIVSLKGDNTTASALATAKAVLGNQVQVSALKTEDTTIDNTYIVKFQGDASQKAMAAALEKLPNVNYAEPNYKATSFGNDIQYTTQWSLENKGQFEGTPGIDIGYTKLNPLLAGMKLNQTLIGVVDTGVNHTFQDLNSLVRVDLGKDFVNSDLDSMDDNDHGTHVSATIAASSDNYYSVAGINQHASIIPVKVLDEDGRGDMSDVALGIRHAVDNGAKVINLSLGSSSFVQTVEDQLIYAKQKGVTVIAAAGNDGSSTLSYPGRSENVISVGATDNTDALADFSNYGDGIDIVAPGVKIASLTKNGEVKYASGTSMATPHVVAVAGLIYAMKPDVKPDQVMSLLTNNTVELGTPGYDTTFGWGRLDAAKVVTAVKKLLVKPGKPTVNPVDDNDTMVTGTAEKNVTVTVKNGNTSLGSATSDTYGKYSVSIKPQKAGSTLSITATKDGITSDPAKTTVLDKTAPSAPSVNEVKDYDKKVAGKTEAAAKVTVKAGSTILGYATADKYGIYSVTLKSAQKAGTTLAISAKDKAGNTSKTTYVTVKDKTAPAAPSVNEVKDYDKKVTGKAEAAAKVTVKAGSTILGYATADKYGNYSVTLKSAQKAGTTLAISAKDKAGNTSKTTYVTVKDKTAPTAPKVNTVRASSTSVTGTAEANSKVYVKNGKSIIGSTTAKSNGSFTVKIPKQKAESILYVYAKDIAGNTGKSTKITVAR</sequence>
<feature type="domain" description="Bacterial Ig" evidence="10">
    <location>
        <begin position="931"/>
        <end position="1009"/>
    </location>
</feature>
<feature type="domain" description="Bacterial Ig" evidence="10">
    <location>
        <begin position="847"/>
        <end position="928"/>
    </location>
</feature>
<dbReference type="PANTHER" id="PTHR43806:SF11">
    <property type="entry name" value="CEREVISIN-RELATED"/>
    <property type="match status" value="1"/>
</dbReference>
<proteinExistence type="inferred from homology"/>
<evidence type="ECO:0000256" key="2">
    <source>
        <dbReference type="ARBA" id="ARBA00011073"/>
    </source>
</evidence>
<feature type="active site" description="Charge relay system" evidence="7">
    <location>
        <position position="462"/>
    </location>
</feature>
<evidence type="ECO:0000313" key="13">
    <source>
        <dbReference type="Proteomes" id="UP001241748"/>
    </source>
</evidence>
<evidence type="ECO:0000313" key="12">
    <source>
        <dbReference type="EMBL" id="MFB3170055.1"/>
    </source>
</evidence>
<evidence type="ECO:0000259" key="11">
    <source>
        <dbReference type="Pfam" id="PF22148"/>
    </source>
</evidence>
<feature type="active site" description="Charge relay system" evidence="7">
    <location>
        <position position="427"/>
    </location>
</feature>
<dbReference type="InterPro" id="IPR050131">
    <property type="entry name" value="Peptidase_S8_subtilisin-like"/>
</dbReference>
<feature type="signal peptide" evidence="8">
    <location>
        <begin position="1"/>
        <end position="30"/>
    </location>
</feature>
<keyword evidence="13" id="KW-1185">Reference proteome</keyword>
<feature type="domain" description="Bacterial Ig" evidence="10">
    <location>
        <begin position="763"/>
        <end position="844"/>
    </location>
</feature>
<dbReference type="InterPro" id="IPR041498">
    <property type="entry name" value="Big_6"/>
</dbReference>
<comment type="subcellular location">
    <subcellularLocation>
        <location evidence="1">Secreted</location>
    </subcellularLocation>
</comment>
<feature type="domain" description="Fervidolysin-like N-terminal prodomain" evidence="11">
    <location>
        <begin position="293"/>
        <end position="372"/>
    </location>
</feature>
<dbReference type="Pfam" id="PF22148">
    <property type="entry name" value="Fervidolysin_NPro-like"/>
    <property type="match status" value="1"/>
</dbReference>
<comment type="similarity">
    <text evidence="2 7">Belongs to the peptidase S8 family.</text>
</comment>
<evidence type="ECO:0000256" key="1">
    <source>
        <dbReference type="ARBA" id="ARBA00004613"/>
    </source>
</evidence>
<accession>A0ABV4YYX5</accession>
<dbReference type="PROSITE" id="PS00138">
    <property type="entry name" value="SUBTILASE_SER"/>
    <property type="match status" value="1"/>
</dbReference>
<dbReference type="Pfam" id="PF17936">
    <property type="entry name" value="Big_6"/>
    <property type="match status" value="4"/>
</dbReference>
<keyword evidence="8" id="KW-0732">Signal</keyword>
<feature type="domain" description="Bacterial Ig" evidence="10">
    <location>
        <begin position="682"/>
        <end position="760"/>
    </location>
</feature>
<dbReference type="InterPro" id="IPR036852">
    <property type="entry name" value="Peptidase_S8/S53_dom_sf"/>
</dbReference>
<evidence type="ECO:0000259" key="9">
    <source>
        <dbReference type="Pfam" id="PF00082"/>
    </source>
</evidence>
<feature type="chain" id="PRO_5045296619" evidence="8">
    <location>
        <begin position="31"/>
        <end position="1011"/>
    </location>
</feature>
<reference evidence="12 13" key="1">
    <citation type="submission" date="2024-05" db="EMBL/GenBank/DDBJ databases">
        <authorList>
            <person name="Venkateswaran K."/>
        </authorList>
    </citation>
    <scope>NUCLEOTIDE SEQUENCE [LARGE SCALE GENOMIC DNA]</scope>
    <source>
        <strain evidence="12 13">179-C4-2-HS</strain>
    </source>
</reference>
<organism evidence="12 13">
    <name type="scientific">Neobacillus driksii</name>
    <dbReference type="NCBI Taxonomy" id="3035913"/>
    <lineage>
        <taxon>Bacteria</taxon>
        <taxon>Bacillati</taxon>
        <taxon>Bacillota</taxon>
        <taxon>Bacilli</taxon>
        <taxon>Bacillales</taxon>
        <taxon>Bacillaceae</taxon>
        <taxon>Neobacillus</taxon>
    </lineage>
</organism>
<evidence type="ECO:0000256" key="8">
    <source>
        <dbReference type="SAM" id="SignalP"/>
    </source>
</evidence>
<dbReference type="PANTHER" id="PTHR43806">
    <property type="entry name" value="PEPTIDASE S8"/>
    <property type="match status" value="1"/>
</dbReference>
<dbReference type="InterPro" id="IPR013783">
    <property type="entry name" value="Ig-like_fold"/>
</dbReference>
<dbReference type="InterPro" id="IPR023828">
    <property type="entry name" value="Peptidase_S8_Ser-AS"/>
</dbReference>
<comment type="caution">
    <text evidence="12">The sequence shown here is derived from an EMBL/GenBank/DDBJ whole genome shotgun (WGS) entry which is preliminary data.</text>
</comment>
<keyword evidence="3" id="KW-0964">Secreted</keyword>
<gene>
    <name evidence="12" type="ORF">P5G62_023400</name>
</gene>
<dbReference type="RefSeq" id="WP_306074610.1">
    <property type="nucleotide sequence ID" value="NZ_JAROBZ020000002.1"/>
</dbReference>
<dbReference type="PROSITE" id="PS51892">
    <property type="entry name" value="SUBTILASE"/>
    <property type="match status" value="1"/>
</dbReference>
<keyword evidence="5 7" id="KW-0378">Hydrolase</keyword>
<feature type="active site" description="Charge relay system" evidence="7">
    <location>
        <position position="616"/>
    </location>
</feature>
<dbReference type="Gene3D" id="3.40.50.200">
    <property type="entry name" value="Peptidase S8/S53 domain"/>
    <property type="match status" value="1"/>
</dbReference>
<dbReference type="Gene3D" id="2.60.40.10">
    <property type="entry name" value="Immunoglobulins"/>
    <property type="match status" value="4"/>
</dbReference>
<dbReference type="Proteomes" id="UP001241748">
    <property type="component" value="Unassembled WGS sequence"/>
</dbReference>
<dbReference type="Pfam" id="PF00082">
    <property type="entry name" value="Peptidase_S8"/>
    <property type="match status" value="1"/>
</dbReference>
<evidence type="ECO:0000256" key="6">
    <source>
        <dbReference type="ARBA" id="ARBA00022825"/>
    </source>
</evidence>
<evidence type="ECO:0000256" key="7">
    <source>
        <dbReference type="PROSITE-ProRule" id="PRU01240"/>
    </source>
</evidence>
<dbReference type="NCBIfam" id="NF033510">
    <property type="entry name" value="Ca_tandemer"/>
    <property type="match status" value="3"/>
</dbReference>
<dbReference type="InterPro" id="IPR054399">
    <property type="entry name" value="Fervidolysin-like_N_prodom"/>
</dbReference>
<dbReference type="CDD" id="cd07484">
    <property type="entry name" value="Peptidases_S8_Thermitase_like"/>
    <property type="match status" value="1"/>
</dbReference>
<evidence type="ECO:0000259" key="10">
    <source>
        <dbReference type="Pfam" id="PF17936"/>
    </source>
</evidence>
<dbReference type="InterPro" id="IPR000209">
    <property type="entry name" value="Peptidase_S8/S53_dom"/>
</dbReference>
<keyword evidence="6 7" id="KW-0720">Serine protease</keyword>
<dbReference type="InterPro" id="IPR015500">
    <property type="entry name" value="Peptidase_S8_subtilisin-rel"/>
</dbReference>
<keyword evidence="4 7" id="KW-0645">Protease</keyword>
<dbReference type="EMBL" id="JAROBZ020000002">
    <property type="protein sequence ID" value="MFB3170055.1"/>
    <property type="molecule type" value="Genomic_DNA"/>
</dbReference>
<dbReference type="InterPro" id="IPR034084">
    <property type="entry name" value="Thermitase-like_dom"/>
</dbReference>
<dbReference type="SUPFAM" id="SSF52743">
    <property type="entry name" value="Subtilisin-like"/>
    <property type="match status" value="1"/>
</dbReference>
<dbReference type="PRINTS" id="PR00723">
    <property type="entry name" value="SUBTILISIN"/>
</dbReference>
<name>A0ABV4YYX5_9BACI</name>
<feature type="domain" description="Peptidase S8/S53" evidence="9">
    <location>
        <begin position="420"/>
        <end position="664"/>
    </location>
</feature>
<protein>
    <submittedName>
        <fullName evidence="12">Ig-like domain-containing protein</fullName>
    </submittedName>
</protein>